<dbReference type="Pfam" id="PF18133">
    <property type="entry name" value="HydF_tetramer"/>
    <property type="match status" value="1"/>
</dbReference>
<protein>
    <submittedName>
        <fullName evidence="4">[FeFe] hydrogenase H-cluster maturation GTPase HydF</fullName>
    </submittedName>
</protein>
<dbReference type="Gene3D" id="3.40.50.11410">
    <property type="match status" value="1"/>
</dbReference>
<feature type="domain" description="Hydrogen maturase F dimerization" evidence="2">
    <location>
        <begin position="186"/>
        <end position="284"/>
    </location>
</feature>
<dbReference type="InterPro" id="IPR006073">
    <property type="entry name" value="GTP-bd"/>
</dbReference>
<evidence type="ECO:0000259" key="1">
    <source>
        <dbReference type="Pfam" id="PF01926"/>
    </source>
</evidence>
<dbReference type="InterPro" id="IPR041606">
    <property type="entry name" value="HydF_dimer"/>
</dbReference>
<keyword evidence="5" id="KW-1185">Reference proteome</keyword>
<feature type="domain" description="G" evidence="1">
    <location>
        <begin position="14"/>
        <end position="128"/>
    </location>
</feature>
<sequence length="415" mass="44107">MSDLPSAPKASRLHIGIAGRVNVGKSSFLNTLAGQDVAITSAVPGTTTDVVEKTMELLPLGPVTLIDTAGIDDASALGAQRIEMTKKALRRADILAIVVTADAWSEYEDGLINAAHDAHVPVLIVINKTDLKEPSADFLSLIDVKRLSWISGSAIGGAGERETFRDAFKDAVRGLLPKLFTAPPTLLGDLMPAGGMAVMVVPIDLGAPAGRLIVPQVQSLRDLLDNDASALVVKDREYAATLQRLATPPDLVVCDSQVVARVVADTPPNVALTTFSILFARFKGELNALARGAGVLNRLKPGDRILIAEGCSHHPLEDDIGRVKIPRWLRQFAGCELDIASCAGHDLPADLGAYRLVIHCGGCVMTRQEMLSRMGEAERHATPMTNYGLAISVLQGVLERALSPFPDALAAYRQG</sequence>
<dbReference type="Gene3D" id="3.40.50.300">
    <property type="entry name" value="P-loop containing nucleotide triphosphate hydrolases"/>
    <property type="match status" value="1"/>
</dbReference>
<proteinExistence type="predicted"/>
<name>A0ABP3PW68_9PROT</name>
<comment type="caution">
    <text evidence="4">The sequence shown here is derived from an EMBL/GenBank/DDBJ whole genome shotgun (WGS) entry which is preliminary data.</text>
</comment>
<feature type="domain" description="Hydrogen maturase F tetramerization" evidence="3">
    <location>
        <begin position="289"/>
        <end position="404"/>
    </location>
</feature>
<reference evidence="5" key="1">
    <citation type="journal article" date="2019" name="Int. J. Syst. Evol. Microbiol.">
        <title>The Global Catalogue of Microorganisms (GCM) 10K type strain sequencing project: providing services to taxonomists for standard genome sequencing and annotation.</title>
        <authorList>
            <consortium name="The Broad Institute Genomics Platform"/>
            <consortium name="The Broad Institute Genome Sequencing Center for Infectious Disease"/>
            <person name="Wu L."/>
            <person name="Ma J."/>
        </authorList>
    </citation>
    <scope>NUCLEOTIDE SEQUENCE [LARGE SCALE GENOMIC DNA]</scope>
    <source>
        <strain evidence="5">JCM 15089</strain>
    </source>
</reference>
<dbReference type="NCBIfam" id="TIGR00231">
    <property type="entry name" value="small_GTP"/>
    <property type="match status" value="1"/>
</dbReference>
<evidence type="ECO:0000259" key="3">
    <source>
        <dbReference type="Pfam" id="PF18133"/>
    </source>
</evidence>
<accession>A0ABP3PW68</accession>
<dbReference type="InterPro" id="IPR023873">
    <property type="entry name" value="FeFe-hyd_GTPase_HydF"/>
</dbReference>
<dbReference type="Pfam" id="PF01926">
    <property type="entry name" value="MMR_HSR1"/>
    <property type="match status" value="1"/>
</dbReference>
<dbReference type="InterPro" id="IPR027417">
    <property type="entry name" value="P-loop_NTPase"/>
</dbReference>
<gene>
    <name evidence="4" type="primary">hydF</name>
    <name evidence="4" type="ORF">GCM10008942_23990</name>
</gene>
<dbReference type="SUPFAM" id="SSF52540">
    <property type="entry name" value="P-loop containing nucleoside triphosphate hydrolases"/>
    <property type="match status" value="1"/>
</dbReference>
<dbReference type="PANTHER" id="PTHR42714:SF6">
    <property type="entry name" value="TRANSLATION INITIATION FACTOR IF-2"/>
    <property type="match status" value="1"/>
</dbReference>
<dbReference type="PANTHER" id="PTHR42714">
    <property type="entry name" value="TRNA MODIFICATION GTPASE GTPBP3"/>
    <property type="match status" value="1"/>
</dbReference>
<dbReference type="CDD" id="cd00880">
    <property type="entry name" value="Era_like"/>
    <property type="match status" value="1"/>
</dbReference>
<evidence type="ECO:0000313" key="5">
    <source>
        <dbReference type="Proteomes" id="UP001499951"/>
    </source>
</evidence>
<evidence type="ECO:0000313" key="4">
    <source>
        <dbReference type="EMBL" id="GAA0574446.1"/>
    </source>
</evidence>
<organism evidence="4 5">
    <name type="scientific">Rhizomicrobium electricum</name>
    <dbReference type="NCBI Taxonomy" id="480070"/>
    <lineage>
        <taxon>Bacteria</taxon>
        <taxon>Pseudomonadati</taxon>
        <taxon>Pseudomonadota</taxon>
        <taxon>Alphaproteobacteria</taxon>
        <taxon>Micropepsales</taxon>
        <taxon>Micropepsaceae</taxon>
        <taxon>Rhizomicrobium</taxon>
    </lineage>
</organism>
<dbReference type="InterPro" id="IPR005225">
    <property type="entry name" value="Small_GTP-bd"/>
</dbReference>
<evidence type="ECO:0000259" key="2">
    <source>
        <dbReference type="Pfam" id="PF18128"/>
    </source>
</evidence>
<dbReference type="EMBL" id="BAAADD010000006">
    <property type="protein sequence ID" value="GAA0574446.1"/>
    <property type="molecule type" value="Genomic_DNA"/>
</dbReference>
<dbReference type="InterPro" id="IPR040644">
    <property type="entry name" value="HydF_tetramer"/>
</dbReference>
<dbReference type="Pfam" id="PF18128">
    <property type="entry name" value="HydF_dimer"/>
    <property type="match status" value="1"/>
</dbReference>
<dbReference type="NCBIfam" id="TIGR03918">
    <property type="entry name" value="GTP_HydF"/>
    <property type="match status" value="1"/>
</dbReference>
<dbReference type="Gene3D" id="3.40.50.11420">
    <property type="match status" value="1"/>
</dbReference>
<dbReference type="Proteomes" id="UP001499951">
    <property type="component" value="Unassembled WGS sequence"/>
</dbReference>
<dbReference type="RefSeq" id="WP_166935803.1">
    <property type="nucleotide sequence ID" value="NZ_BAAADD010000006.1"/>
</dbReference>